<dbReference type="NCBIfam" id="NF003181">
    <property type="entry name" value="PRK04163.1-1"/>
    <property type="match status" value="1"/>
</dbReference>
<feature type="region of interest" description="Disordered" evidence="6">
    <location>
        <begin position="262"/>
        <end position="304"/>
    </location>
</feature>
<dbReference type="Pfam" id="PF15985">
    <property type="entry name" value="KH_6"/>
    <property type="match status" value="1"/>
</dbReference>
<evidence type="ECO:0000256" key="3">
    <source>
        <dbReference type="ARBA" id="ARBA00022835"/>
    </source>
</evidence>
<dbReference type="InterPro" id="IPR025721">
    <property type="entry name" value="Exosome_cplx_N_dom"/>
</dbReference>
<dbReference type="Gene3D" id="2.40.50.140">
    <property type="entry name" value="Nucleic acid-binding proteins"/>
    <property type="match status" value="1"/>
</dbReference>
<dbReference type="PROSITE" id="PS50126">
    <property type="entry name" value="S1"/>
    <property type="match status" value="1"/>
</dbReference>
<dbReference type="HAMAP" id="MF_00623">
    <property type="entry name" value="Exosome_Rrp4"/>
    <property type="match status" value="1"/>
</dbReference>
<accession>A0AA96UZJ4</accession>
<dbReference type="GO" id="GO:0071034">
    <property type="term" value="P:CUT catabolic process"/>
    <property type="evidence" value="ECO:0007669"/>
    <property type="project" value="TreeGrafter"/>
</dbReference>
<dbReference type="KEGG" id="mehf:MmiHf6_05350"/>
<dbReference type="InterPro" id="IPR036612">
    <property type="entry name" value="KH_dom_type_1_sf"/>
</dbReference>
<keyword evidence="4 5" id="KW-0694">RNA-binding</keyword>
<dbReference type="GO" id="GO:0000467">
    <property type="term" value="P:exonucleolytic trimming to generate mature 3'-end of 5.8S rRNA from tricistronic rRNA transcript (SSU-rRNA, 5.8S rRNA, LSU-rRNA)"/>
    <property type="evidence" value="ECO:0007669"/>
    <property type="project" value="TreeGrafter"/>
</dbReference>
<comment type="similarity">
    <text evidence="1 5">Belongs to the RRP4 family.</text>
</comment>
<feature type="region of interest" description="Disordered" evidence="6">
    <location>
        <begin position="222"/>
        <end position="247"/>
    </location>
</feature>
<dbReference type="GO" id="GO:0005737">
    <property type="term" value="C:cytoplasm"/>
    <property type="evidence" value="ECO:0007669"/>
    <property type="project" value="UniProtKB-SubCell"/>
</dbReference>
<evidence type="ECO:0000256" key="5">
    <source>
        <dbReference type="HAMAP-Rule" id="MF_00623"/>
    </source>
</evidence>
<keyword evidence="9" id="KW-1185">Reference proteome</keyword>
<evidence type="ECO:0000313" key="9">
    <source>
        <dbReference type="Proteomes" id="UP001302978"/>
    </source>
</evidence>
<evidence type="ECO:0000259" key="7">
    <source>
        <dbReference type="PROSITE" id="PS50126"/>
    </source>
</evidence>
<proteinExistence type="inferred from homology"/>
<dbReference type="InterPro" id="IPR023474">
    <property type="entry name" value="Rrp4"/>
</dbReference>
<sequence length="381" mass="41534">MDKKRIVIPGELLSDDTAMSGPGTYISGGKVYASVCGLLAQKGKLSVHPLSGPYMPKKNDLIIGYVTVVTSSNWIFDINCPYEGLLHVMEYPQRVPSEEMTEHFNIGDTVLLKVADVNSEMKVELTYKDPVCRKLTRGRLVEVPYSKVSRIIGRSGAMISMLKSKTGCDIFVGGNGRIWMNGDSFDMDVLMKALEKIETDARLPGLTDLTAAFIDEQYEAAGREAHDDAKRKPAAADKKTKLKSAAKDETVNEAAAAPLIESSEAELKSLPRKSRASQEKKRKSAESEKESDGSESESGDDNLIPAVGKSVVVGNSVENAAVGFDFIQNESTAPAGSVVKKQPAARPRLTQPEAYRQENCTCFKSVFFIHPPVHEGNKSDR</sequence>
<dbReference type="PANTHER" id="PTHR21321">
    <property type="entry name" value="PNAS-3 RELATED"/>
    <property type="match status" value="1"/>
</dbReference>
<evidence type="ECO:0000256" key="2">
    <source>
        <dbReference type="ARBA" id="ARBA00022490"/>
    </source>
</evidence>
<dbReference type="CDD" id="cd22524">
    <property type="entry name" value="KH-I_Rrp4_prokar"/>
    <property type="match status" value="1"/>
</dbReference>
<organism evidence="8 9">
    <name type="scientific">Methanimicrococcus hongohii</name>
    <dbReference type="NCBI Taxonomy" id="3028295"/>
    <lineage>
        <taxon>Archaea</taxon>
        <taxon>Methanobacteriati</taxon>
        <taxon>Methanobacteriota</taxon>
        <taxon>Stenosarchaea group</taxon>
        <taxon>Methanomicrobia</taxon>
        <taxon>Methanosarcinales</taxon>
        <taxon>Methanosarcinaceae</taxon>
        <taxon>Methanimicrococcus</taxon>
    </lineage>
</organism>
<dbReference type="InterPro" id="IPR004088">
    <property type="entry name" value="KH_dom_type_1"/>
</dbReference>
<dbReference type="SUPFAM" id="SSF110324">
    <property type="entry name" value="Ribosomal L27 protein-like"/>
    <property type="match status" value="1"/>
</dbReference>
<dbReference type="InterPro" id="IPR048565">
    <property type="entry name" value="S1_RRP4"/>
</dbReference>
<dbReference type="InterPro" id="IPR003029">
    <property type="entry name" value="S1_domain"/>
</dbReference>
<dbReference type="InterPro" id="IPR026699">
    <property type="entry name" value="Exosome_RNA_bind1/RRP40/RRP4"/>
</dbReference>
<evidence type="ECO:0000313" key="8">
    <source>
        <dbReference type="EMBL" id="WNY23230.1"/>
    </source>
</evidence>
<dbReference type="Gene3D" id="2.40.50.100">
    <property type="match status" value="1"/>
</dbReference>
<feature type="domain" description="S1 motif" evidence="7">
    <location>
        <begin position="59"/>
        <end position="128"/>
    </location>
</feature>
<evidence type="ECO:0000256" key="6">
    <source>
        <dbReference type="SAM" id="MobiDB-lite"/>
    </source>
</evidence>
<dbReference type="SUPFAM" id="SSF54791">
    <property type="entry name" value="Eukaryotic type KH-domain (KH-domain type I)"/>
    <property type="match status" value="1"/>
</dbReference>
<dbReference type="GO" id="GO:0071051">
    <property type="term" value="P:poly(A)-dependent snoRNA 3'-end processing"/>
    <property type="evidence" value="ECO:0007669"/>
    <property type="project" value="TreeGrafter"/>
</dbReference>
<dbReference type="Pfam" id="PF14382">
    <property type="entry name" value="ECR1_N"/>
    <property type="match status" value="1"/>
</dbReference>
<dbReference type="Proteomes" id="UP001302978">
    <property type="component" value="Chromosome"/>
</dbReference>
<dbReference type="GO" id="GO:0008143">
    <property type="term" value="F:poly(A) binding"/>
    <property type="evidence" value="ECO:0007669"/>
    <property type="project" value="InterPro"/>
</dbReference>
<dbReference type="InterPro" id="IPR012340">
    <property type="entry name" value="NA-bd_OB-fold"/>
</dbReference>
<dbReference type="AlphaFoldDB" id="A0AA96UZJ4"/>
<dbReference type="EMBL" id="CP131059">
    <property type="protein sequence ID" value="WNY23230.1"/>
    <property type="molecule type" value="Genomic_DNA"/>
</dbReference>
<comment type="function">
    <text evidence="5">Non-catalytic component of the exosome, which is a complex involved in RNA degradation. Increases the RNA binding and the efficiency of RNA degradation. Confers strong poly(A) specificity to the exosome.</text>
</comment>
<dbReference type="GO" id="GO:0034475">
    <property type="term" value="P:U4 snRNA 3'-end processing"/>
    <property type="evidence" value="ECO:0007669"/>
    <property type="project" value="TreeGrafter"/>
</dbReference>
<reference evidence="8 9" key="1">
    <citation type="submission" date="2023-07" db="EMBL/GenBank/DDBJ databases">
        <title>Closed genoem sequence of Methanomicrococcus sp. Hf6.</title>
        <authorList>
            <person name="Poehlein A."/>
            <person name="Protasov E."/>
            <person name="Platt K."/>
            <person name="Reeh H."/>
            <person name="Daniel R."/>
            <person name="Brune A."/>
        </authorList>
    </citation>
    <scope>NUCLEOTIDE SEQUENCE [LARGE SCALE GENOMIC DNA]</scope>
    <source>
        <strain evidence="8 9">Hf6</strain>
    </source>
</reference>
<keyword evidence="3 5" id="KW-0271">Exosome</keyword>
<dbReference type="GO" id="GO:0000178">
    <property type="term" value="C:exosome (RNase complex)"/>
    <property type="evidence" value="ECO:0007669"/>
    <property type="project" value="UniProtKB-KW"/>
</dbReference>
<dbReference type="CDD" id="cd05789">
    <property type="entry name" value="S1_Rrp4"/>
    <property type="match status" value="1"/>
</dbReference>
<keyword evidence="2 5" id="KW-0963">Cytoplasm</keyword>
<protein>
    <recommendedName>
        <fullName evidence="5">Exosome complex component Rrp4</fullName>
    </recommendedName>
</protein>
<dbReference type="PROSITE" id="PS50084">
    <property type="entry name" value="KH_TYPE_1"/>
    <property type="match status" value="1"/>
</dbReference>
<dbReference type="SUPFAM" id="SSF50249">
    <property type="entry name" value="Nucleic acid-binding proteins"/>
    <property type="match status" value="1"/>
</dbReference>
<comment type="subunit">
    <text evidence="5">Component of the archaeal exosome complex. Forms a trimer of Rrp4 and/or Csl4 subunits. The trimer associates with an hexameric ring-like arrangement composed of 3 Rrp41-Rrp42 heterodimers.</text>
</comment>
<dbReference type="PANTHER" id="PTHR21321:SF4">
    <property type="entry name" value="EXOSOME COMPLEX COMPONENT RRP4"/>
    <property type="match status" value="1"/>
</dbReference>
<dbReference type="Gene3D" id="3.30.1370.10">
    <property type="entry name" value="K Homology domain, type 1"/>
    <property type="match status" value="1"/>
</dbReference>
<dbReference type="SMART" id="SM00322">
    <property type="entry name" value="KH"/>
    <property type="match status" value="1"/>
</dbReference>
<gene>
    <name evidence="5" type="primary">rrp4</name>
    <name evidence="8" type="ORF">MmiHf6_05350</name>
</gene>
<dbReference type="SMART" id="SM00316">
    <property type="entry name" value="S1"/>
    <property type="match status" value="1"/>
</dbReference>
<comment type="subcellular location">
    <subcellularLocation>
        <location evidence="5">Cytoplasm</location>
    </subcellularLocation>
</comment>
<feature type="compositionally biased region" description="Basic and acidic residues" evidence="6">
    <location>
        <begin position="276"/>
        <end position="292"/>
    </location>
</feature>
<evidence type="ECO:0000256" key="1">
    <source>
        <dbReference type="ARBA" id="ARBA00009155"/>
    </source>
</evidence>
<dbReference type="InterPro" id="IPR004087">
    <property type="entry name" value="KH_dom"/>
</dbReference>
<evidence type="ECO:0000256" key="4">
    <source>
        <dbReference type="ARBA" id="ARBA00022884"/>
    </source>
</evidence>
<name>A0AA96UZJ4_9EURY</name>